<protein>
    <submittedName>
        <fullName evidence="2">Uncharacterized protein</fullName>
    </submittedName>
</protein>
<evidence type="ECO:0000313" key="2">
    <source>
        <dbReference type="EMBL" id="KAK1428816.1"/>
    </source>
</evidence>
<organism evidence="2 3">
    <name type="scientific">Tagetes erecta</name>
    <name type="common">African marigold</name>
    <dbReference type="NCBI Taxonomy" id="13708"/>
    <lineage>
        <taxon>Eukaryota</taxon>
        <taxon>Viridiplantae</taxon>
        <taxon>Streptophyta</taxon>
        <taxon>Embryophyta</taxon>
        <taxon>Tracheophyta</taxon>
        <taxon>Spermatophyta</taxon>
        <taxon>Magnoliopsida</taxon>
        <taxon>eudicotyledons</taxon>
        <taxon>Gunneridae</taxon>
        <taxon>Pentapetalae</taxon>
        <taxon>asterids</taxon>
        <taxon>campanulids</taxon>
        <taxon>Asterales</taxon>
        <taxon>Asteraceae</taxon>
        <taxon>Asteroideae</taxon>
        <taxon>Heliantheae alliance</taxon>
        <taxon>Tageteae</taxon>
        <taxon>Tagetes</taxon>
    </lineage>
</organism>
<dbReference type="Proteomes" id="UP001229421">
    <property type="component" value="Unassembled WGS sequence"/>
</dbReference>
<evidence type="ECO:0000256" key="1">
    <source>
        <dbReference type="SAM" id="MobiDB-lite"/>
    </source>
</evidence>
<dbReference type="EMBL" id="JAUHHV010000004">
    <property type="protein sequence ID" value="KAK1428816.1"/>
    <property type="molecule type" value="Genomic_DNA"/>
</dbReference>
<sequence length="109" mass="12341">MFDNLLMMFDTLHAAKSLTVSAYVVRLLTLFAVNRRCSPFRDLKFLKLDFTDDNKDNDDDENGLFVLVPGVKAYFLHKLRRAKCTIINKTKIDPSGSPTSCSEPTQTHG</sequence>
<feature type="region of interest" description="Disordered" evidence="1">
    <location>
        <begin position="90"/>
        <end position="109"/>
    </location>
</feature>
<comment type="caution">
    <text evidence="2">The sequence shown here is derived from an EMBL/GenBank/DDBJ whole genome shotgun (WGS) entry which is preliminary data.</text>
</comment>
<dbReference type="AlphaFoldDB" id="A0AAD8KX43"/>
<name>A0AAD8KX43_TARER</name>
<evidence type="ECO:0000313" key="3">
    <source>
        <dbReference type="Proteomes" id="UP001229421"/>
    </source>
</evidence>
<reference evidence="2" key="1">
    <citation type="journal article" date="2023" name="bioRxiv">
        <title>Improved chromosome-level genome assembly for marigold (Tagetes erecta).</title>
        <authorList>
            <person name="Jiang F."/>
            <person name="Yuan L."/>
            <person name="Wang S."/>
            <person name="Wang H."/>
            <person name="Xu D."/>
            <person name="Wang A."/>
            <person name="Fan W."/>
        </authorList>
    </citation>
    <scope>NUCLEOTIDE SEQUENCE</scope>
    <source>
        <strain evidence="2">WSJ</strain>
        <tissue evidence="2">Leaf</tissue>
    </source>
</reference>
<keyword evidence="3" id="KW-1185">Reference proteome</keyword>
<proteinExistence type="predicted"/>
<gene>
    <name evidence="2" type="ORF">QVD17_17656</name>
</gene>
<accession>A0AAD8KX43</accession>
<feature type="compositionally biased region" description="Polar residues" evidence="1">
    <location>
        <begin position="96"/>
        <end position="109"/>
    </location>
</feature>